<dbReference type="SUPFAM" id="SSF50465">
    <property type="entry name" value="EF-Tu/eEF-1alpha/eIF2-gamma C-terminal domain"/>
    <property type="match status" value="1"/>
</dbReference>
<evidence type="ECO:0000256" key="10">
    <source>
        <dbReference type="ARBA" id="ARBA00022840"/>
    </source>
</evidence>
<dbReference type="InterPro" id="IPR044138">
    <property type="entry name" value="CysN_II"/>
</dbReference>
<dbReference type="FunFam" id="3.40.50.300:FF:000119">
    <property type="entry name" value="Sulfate adenylyltransferase subunit 1"/>
    <property type="match status" value="1"/>
</dbReference>
<protein>
    <recommendedName>
        <fullName evidence="6">Bifunctional enzyme NodQ</fullName>
        <ecNumber evidence="4">2.7.1.25</ecNumber>
        <ecNumber evidence="5">2.7.7.4</ecNumber>
    </recommendedName>
    <alternativeName>
        <fullName evidence="13">Nodulation protein Q</fullName>
    </alternativeName>
</protein>
<dbReference type="AlphaFoldDB" id="A0A5C4XQY6"/>
<dbReference type="NCBIfam" id="TIGR02034">
    <property type="entry name" value="CysN"/>
    <property type="match status" value="1"/>
</dbReference>
<keyword evidence="10" id="KW-0067">ATP-binding</keyword>
<dbReference type="InterPro" id="IPR050100">
    <property type="entry name" value="TRAFAC_GTPase_members"/>
</dbReference>
<evidence type="ECO:0000313" key="17">
    <source>
        <dbReference type="Proteomes" id="UP000311605"/>
    </source>
</evidence>
<dbReference type="GO" id="GO:0004020">
    <property type="term" value="F:adenylylsulfate kinase activity"/>
    <property type="evidence" value="ECO:0007669"/>
    <property type="project" value="UniProtKB-EC"/>
</dbReference>
<dbReference type="GO" id="GO:0003924">
    <property type="term" value="F:GTPase activity"/>
    <property type="evidence" value="ECO:0007669"/>
    <property type="project" value="InterPro"/>
</dbReference>
<evidence type="ECO:0000256" key="1">
    <source>
        <dbReference type="ARBA" id="ARBA00001823"/>
    </source>
</evidence>
<comment type="catalytic activity">
    <reaction evidence="14">
        <text>sulfate + ATP + H(+) = adenosine 5'-phosphosulfate + diphosphate</text>
        <dbReference type="Rhea" id="RHEA:18133"/>
        <dbReference type="ChEBI" id="CHEBI:15378"/>
        <dbReference type="ChEBI" id="CHEBI:16189"/>
        <dbReference type="ChEBI" id="CHEBI:30616"/>
        <dbReference type="ChEBI" id="CHEBI:33019"/>
        <dbReference type="ChEBI" id="CHEBI:58243"/>
        <dbReference type="EC" id="2.7.7.4"/>
    </reaction>
</comment>
<comment type="subunit">
    <text evidence="3">Sulfate-activating enzymes, NodP and NodQ, may be physically associated.</text>
</comment>
<evidence type="ECO:0000313" key="16">
    <source>
        <dbReference type="EMBL" id="TNM65812.1"/>
    </source>
</evidence>
<keyword evidence="11" id="KW-0342">GTP-binding</keyword>
<evidence type="ECO:0000259" key="15">
    <source>
        <dbReference type="PROSITE" id="PS51722"/>
    </source>
</evidence>
<comment type="function">
    <text evidence="2">APS kinase catalyzes the synthesis of activated sulfate.</text>
</comment>
<dbReference type="InterPro" id="IPR009000">
    <property type="entry name" value="Transl_B-barrel_sf"/>
</dbReference>
<dbReference type="EC" id="2.7.1.25" evidence="4"/>
<dbReference type="EMBL" id="VDMN01000001">
    <property type="protein sequence ID" value="TNM65812.1"/>
    <property type="molecule type" value="Genomic_DNA"/>
</dbReference>
<dbReference type="InterPro" id="IPR041757">
    <property type="entry name" value="CysN_GTP-bd"/>
</dbReference>
<evidence type="ECO:0000256" key="3">
    <source>
        <dbReference type="ARBA" id="ARBA00011760"/>
    </source>
</evidence>
<evidence type="ECO:0000256" key="14">
    <source>
        <dbReference type="ARBA" id="ARBA00049370"/>
    </source>
</evidence>
<dbReference type="SUPFAM" id="SSF50447">
    <property type="entry name" value="Translation proteins"/>
    <property type="match status" value="1"/>
</dbReference>
<dbReference type="Gene3D" id="3.40.50.300">
    <property type="entry name" value="P-loop containing nucleotide triphosphate hydrolases"/>
    <property type="match status" value="1"/>
</dbReference>
<organism evidence="16 17">
    <name type="scientific">Aliirhizobium smilacinae</name>
    <dbReference type="NCBI Taxonomy" id="1395944"/>
    <lineage>
        <taxon>Bacteria</taxon>
        <taxon>Pseudomonadati</taxon>
        <taxon>Pseudomonadota</taxon>
        <taxon>Alphaproteobacteria</taxon>
        <taxon>Hyphomicrobiales</taxon>
        <taxon>Rhizobiaceae</taxon>
        <taxon>Aliirhizobium</taxon>
    </lineage>
</organism>
<reference evidence="16 17" key="1">
    <citation type="submission" date="2019-06" db="EMBL/GenBank/DDBJ databases">
        <title>The draft genome of Rhizobium smilacinae PTYR-5.</title>
        <authorList>
            <person name="Liu L."/>
            <person name="Li L."/>
            <person name="Zhang X."/>
        </authorList>
    </citation>
    <scope>NUCLEOTIDE SEQUENCE [LARGE SCALE GENOMIC DNA]</scope>
    <source>
        <strain evidence="16 17">PTYR-5</strain>
    </source>
</reference>
<dbReference type="PROSITE" id="PS00301">
    <property type="entry name" value="G_TR_1"/>
    <property type="match status" value="1"/>
</dbReference>
<keyword evidence="9" id="KW-0547">Nucleotide-binding</keyword>
<evidence type="ECO:0000256" key="4">
    <source>
        <dbReference type="ARBA" id="ARBA00012121"/>
    </source>
</evidence>
<dbReference type="SUPFAM" id="SSF52540">
    <property type="entry name" value="P-loop containing nucleoside triphosphate hydrolases"/>
    <property type="match status" value="1"/>
</dbReference>
<dbReference type="EC" id="2.7.7.4" evidence="5"/>
<feature type="domain" description="Tr-type G" evidence="15">
    <location>
        <begin position="28"/>
        <end position="242"/>
    </location>
</feature>
<dbReference type="GO" id="GO:0005525">
    <property type="term" value="F:GTP binding"/>
    <property type="evidence" value="ECO:0007669"/>
    <property type="project" value="UniProtKB-KW"/>
</dbReference>
<dbReference type="InterPro" id="IPR054696">
    <property type="entry name" value="GTP-eEF1A_C"/>
</dbReference>
<dbReference type="InterPro" id="IPR009001">
    <property type="entry name" value="Transl_elong_EF1A/Init_IF2_C"/>
</dbReference>
<name>A0A5C4XQY6_9HYPH</name>
<dbReference type="PROSITE" id="PS51722">
    <property type="entry name" value="G_TR_2"/>
    <property type="match status" value="1"/>
</dbReference>
<dbReference type="OrthoDB" id="9804504at2"/>
<sequence>MSATATANSASANVIPFAESAARVTRDTRPLRMITCGSVDDGKSTLIGRLLWDTKAVKEDQAATLARDSGQQNDLGLPDFALLLDGLQAEREQGITIDVAYRYFSTDRRSFIVADTPGHEQYTRNMVTGASTADLAILLADARAGLLEQTRRHATIAALMGIRQFVLAVNKIDLIGYDKAVFEKISHEFREFALALGVRQITAIPMSALKGENVVTSGASAMPWYEGPTLIEALELATSRSTQAGGFRLPIQRVVRPGESFRGYQGTVSGGAIKPGDSVAILPSGTVANVKQIVTFDLVRNAAVAGDAVTLVLDRQVDVARGDLIVSIDNQPMTGTSFDAQLVALQPGGIEPGKRYWLKSGSRRQRVTIEPLSQLDLQTGHWKSHASVLSMNAIGKVRLSFDEPAVFDAYEQNRSTGAFILIDPDTLNTVAGGMVTAKRGGVDGIHRGRDGEQRVVLSLPADLAEQLMASELFASRRDEAEIRRMTSSEAAEIFSNAGSDI</sequence>
<comment type="caution">
    <text evidence="16">The sequence shown here is derived from an EMBL/GenBank/DDBJ whole genome shotgun (WGS) entry which is preliminary data.</text>
</comment>
<dbReference type="InterPro" id="IPR044139">
    <property type="entry name" value="CysN_NoDQ_III"/>
</dbReference>
<dbReference type="InterPro" id="IPR000795">
    <property type="entry name" value="T_Tr_GTP-bd_dom"/>
</dbReference>
<dbReference type="GO" id="GO:0006790">
    <property type="term" value="P:sulfur compound metabolic process"/>
    <property type="evidence" value="ECO:0007669"/>
    <property type="project" value="InterPro"/>
</dbReference>
<comment type="catalytic activity">
    <reaction evidence="1">
        <text>adenosine 5'-phosphosulfate + ATP = 3'-phosphoadenylyl sulfate + ADP + H(+)</text>
        <dbReference type="Rhea" id="RHEA:24152"/>
        <dbReference type="ChEBI" id="CHEBI:15378"/>
        <dbReference type="ChEBI" id="CHEBI:30616"/>
        <dbReference type="ChEBI" id="CHEBI:58243"/>
        <dbReference type="ChEBI" id="CHEBI:58339"/>
        <dbReference type="ChEBI" id="CHEBI:456216"/>
        <dbReference type="EC" id="2.7.1.25"/>
    </reaction>
</comment>
<dbReference type="GO" id="GO:0005524">
    <property type="term" value="F:ATP binding"/>
    <property type="evidence" value="ECO:0007669"/>
    <property type="project" value="UniProtKB-KW"/>
</dbReference>
<dbReference type="Proteomes" id="UP000311605">
    <property type="component" value="Unassembled WGS sequence"/>
</dbReference>
<dbReference type="Pfam" id="PF00009">
    <property type="entry name" value="GTP_EFTU"/>
    <property type="match status" value="1"/>
</dbReference>
<dbReference type="CDD" id="cd04166">
    <property type="entry name" value="CysN_ATPS"/>
    <property type="match status" value="1"/>
</dbReference>
<dbReference type="PANTHER" id="PTHR23115">
    <property type="entry name" value="TRANSLATION FACTOR"/>
    <property type="match status" value="1"/>
</dbReference>
<dbReference type="CDD" id="cd03695">
    <property type="entry name" value="CysN_NodQ_II"/>
    <property type="match status" value="1"/>
</dbReference>
<proteinExistence type="predicted"/>
<evidence type="ECO:0000256" key="7">
    <source>
        <dbReference type="ARBA" id="ARBA00022679"/>
    </source>
</evidence>
<evidence type="ECO:0000256" key="6">
    <source>
        <dbReference type="ARBA" id="ARBA00018372"/>
    </source>
</evidence>
<evidence type="ECO:0000256" key="5">
    <source>
        <dbReference type="ARBA" id="ARBA00012391"/>
    </source>
</evidence>
<keyword evidence="17" id="KW-1185">Reference proteome</keyword>
<accession>A0A5C4XQY6</accession>
<evidence type="ECO:0000256" key="13">
    <source>
        <dbReference type="ARBA" id="ARBA00032986"/>
    </source>
</evidence>
<evidence type="ECO:0000256" key="12">
    <source>
        <dbReference type="ARBA" id="ARBA00024872"/>
    </source>
</evidence>
<dbReference type="GO" id="GO:0004781">
    <property type="term" value="F:sulfate adenylyltransferase (ATP) activity"/>
    <property type="evidence" value="ECO:0007669"/>
    <property type="project" value="UniProtKB-EC"/>
</dbReference>
<dbReference type="PRINTS" id="PR00315">
    <property type="entry name" value="ELONGATNFCT"/>
</dbReference>
<keyword evidence="8 16" id="KW-0548">Nucleotidyltransferase</keyword>
<dbReference type="InterPro" id="IPR027417">
    <property type="entry name" value="P-loop_NTPase"/>
</dbReference>
<dbReference type="Pfam" id="PF22594">
    <property type="entry name" value="GTP-eEF1A_C"/>
    <property type="match status" value="1"/>
</dbReference>
<dbReference type="Gene3D" id="2.40.30.10">
    <property type="entry name" value="Translation factors"/>
    <property type="match status" value="2"/>
</dbReference>
<dbReference type="InterPro" id="IPR011779">
    <property type="entry name" value="SO4_adenylTrfase_lsu"/>
</dbReference>
<dbReference type="NCBIfam" id="NF003478">
    <property type="entry name" value="PRK05124.1"/>
    <property type="match status" value="1"/>
</dbReference>
<evidence type="ECO:0000256" key="9">
    <source>
        <dbReference type="ARBA" id="ARBA00022741"/>
    </source>
</evidence>
<dbReference type="RefSeq" id="WP_139674314.1">
    <property type="nucleotide sequence ID" value="NZ_VDMN01000001.1"/>
</dbReference>
<dbReference type="InterPro" id="IPR031157">
    <property type="entry name" value="G_TR_CS"/>
</dbReference>
<dbReference type="CDD" id="cd04095">
    <property type="entry name" value="CysN_NoDQ_III"/>
    <property type="match status" value="1"/>
</dbReference>
<keyword evidence="7 16" id="KW-0808">Transferase</keyword>
<evidence type="ECO:0000256" key="8">
    <source>
        <dbReference type="ARBA" id="ARBA00022695"/>
    </source>
</evidence>
<evidence type="ECO:0000256" key="2">
    <source>
        <dbReference type="ARBA" id="ARBA00002357"/>
    </source>
</evidence>
<gene>
    <name evidence="16" type="primary">cysN</name>
    <name evidence="16" type="ORF">FHP24_06120</name>
</gene>
<evidence type="ECO:0000256" key="11">
    <source>
        <dbReference type="ARBA" id="ARBA00023134"/>
    </source>
</evidence>
<comment type="function">
    <text evidence="12">Proposed to provide activated sulfate for transfer to Nod factor. ATP sulfurylase may be the GTPase, regulating ATP sulfurylase activity.</text>
</comment>